<keyword evidence="3 13" id="KW-0436">Ligase</keyword>
<dbReference type="GO" id="GO:0000049">
    <property type="term" value="F:tRNA binding"/>
    <property type="evidence" value="ECO:0007669"/>
    <property type="project" value="UniProtKB-KW"/>
</dbReference>
<dbReference type="Pfam" id="PF01411">
    <property type="entry name" value="tRNA-synt_2c"/>
    <property type="match status" value="1"/>
</dbReference>
<reference evidence="17" key="1">
    <citation type="submission" date="2016-08" db="EMBL/GenBank/DDBJ databases">
        <authorList>
            <person name="Seilhamer J.J."/>
        </authorList>
    </citation>
    <scope>NUCLEOTIDE SEQUENCE</scope>
    <source>
        <strain evidence="17">86</strain>
    </source>
</reference>
<dbReference type="FunFam" id="3.30.930.10:FF:000004">
    <property type="entry name" value="Alanine--tRNA ligase"/>
    <property type="match status" value="1"/>
</dbReference>
<comment type="cofactor">
    <cofactor evidence="13">
        <name>Zn(2+)</name>
        <dbReference type="ChEBI" id="CHEBI:29105"/>
    </cofactor>
    <text evidence="13">Binds 1 zinc ion per subunit.</text>
</comment>
<keyword evidence="7 13" id="KW-0067">ATP-binding</keyword>
<evidence type="ECO:0000256" key="7">
    <source>
        <dbReference type="ARBA" id="ARBA00022840"/>
    </source>
</evidence>
<dbReference type="GO" id="GO:0002161">
    <property type="term" value="F:aminoacyl-tRNA deacylase activity"/>
    <property type="evidence" value="ECO:0007669"/>
    <property type="project" value="TreeGrafter"/>
</dbReference>
<dbReference type="PANTHER" id="PTHR11777">
    <property type="entry name" value="ALANYL-TRNA SYNTHETASE"/>
    <property type="match status" value="1"/>
</dbReference>
<evidence type="ECO:0000256" key="13">
    <source>
        <dbReference type="HAMAP-Rule" id="MF_00036"/>
    </source>
</evidence>
<keyword evidence="9 13" id="KW-0648">Protein biosynthesis</keyword>
<dbReference type="SUPFAM" id="SSF101353">
    <property type="entry name" value="Putative anticodon-binding domain of alanyl-tRNA synthetase (AlaRS)"/>
    <property type="match status" value="1"/>
</dbReference>
<comment type="function">
    <text evidence="11 13">Catalyzes the attachment of alanine to tRNA(Ala) in a two-step reaction: alanine is first activated by ATP to form Ala-AMP and then transferred to the acceptor end of tRNA(Ala). Also edits incorrectly charged Ser-tRNA(Ala) and Gly-tRNA(Ala) via its editing domain.</text>
</comment>
<keyword evidence="4 13" id="KW-0479">Metal-binding</keyword>
<dbReference type="GO" id="GO:0005524">
    <property type="term" value="F:ATP binding"/>
    <property type="evidence" value="ECO:0007669"/>
    <property type="project" value="UniProtKB-UniRule"/>
</dbReference>
<comment type="similarity">
    <text evidence="1 13">Belongs to the class-II aminoacyl-tRNA synthetase family.</text>
</comment>
<dbReference type="SUPFAM" id="SSF55681">
    <property type="entry name" value="Class II aaRS and biotin synthetases"/>
    <property type="match status" value="1"/>
</dbReference>
<evidence type="ECO:0000256" key="15">
    <source>
        <dbReference type="SAM" id="MobiDB-lite"/>
    </source>
</evidence>
<keyword evidence="2 13" id="KW-0820">tRNA-binding</keyword>
<dbReference type="InterPro" id="IPR018164">
    <property type="entry name" value="Ala-tRNA-synth_IIc_N"/>
</dbReference>
<organism evidence="17">
    <name type="scientific">uncultured Sporomusa sp</name>
    <dbReference type="NCBI Taxonomy" id="307249"/>
    <lineage>
        <taxon>Bacteria</taxon>
        <taxon>Bacillati</taxon>
        <taxon>Bacillota</taxon>
        <taxon>Negativicutes</taxon>
        <taxon>Selenomonadales</taxon>
        <taxon>Sporomusaceae</taxon>
        <taxon>Sporomusa</taxon>
        <taxon>environmental samples</taxon>
    </lineage>
</organism>
<keyword evidence="10 13" id="KW-0030">Aminoacyl-tRNA synthetase</keyword>
<keyword evidence="14" id="KW-0175">Coiled coil</keyword>
<dbReference type="Gene3D" id="6.10.250.550">
    <property type="match status" value="1"/>
</dbReference>
<protein>
    <recommendedName>
        <fullName evidence="13">Alanine--tRNA ligase</fullName>
        <ecNumber evidence="13">6.1.1.7</ecNumber>
    </recommendedName>
    <alternativeName>
        <fullName evidence="13">Alanyl-tRNA synthetase</fullName>
        <shortName evidence="13">AlaRS</shortName>
    </alternativeName>
</protein>
<feature type="coiled-coil region" evidence="14">
    <location>
        <begin position="738"/>
        <end position="765"/>
    </location>
</feature>
<accession>A0A212LRV3</accession>
<feature type="binding site" evidence="13">
    <location>
        <position position="574"/>
    </location>
    <ligand>
        <name>Zn(2+)</name>
        <dbReference type="ChEBI" id="CHEBI:29105"/>
    </ligand>
</feature>
<keyword evidence="8 13" id="KW-0694">RNA-binding</keyword>
<dbReference type="PROSITE" id="PS50860">
    <property type="entry name" value="AA_TRNA_LIGASE_II_ALA"/>
    <property type="match status" value="1"/>
</dbReference>
<dbReference type="PANTHER" id="PTHR11777:SF9">
    <property type="entry name" value="ALANINE--TRNA LIGASE, CYTOPLASMIC"/>
    <property type="match status" value="1"/>
</dbReference>
<dbReference type="FunFam" id="3.30.980.10:FF:000004">
    <property type="entry name" value="Alanine--tRNA ligase, cytoplasmic"/>
    <property type="match status" value="1"/>
</dbReference>
<dbReference type="HAMAP" id="MF_00036_B">
    <property type="entry name" value="Ala_tRNA_synth_B"/>
    <property type="match status" value="1"/>
</dbReference>
<dbReference type="InterPro" id="IPR003156">
    <property type="entry name" value="DHHA1_dom"/>
</dbReference>
<dbReference type="NCBIfam" id="TIGR00344">
    <property type="entry name" value="alaS"/>
    <property type="match status" value="1"/>
</dbReference>
<evidence type="ECO:0000256" key="3">
    <source>
        <dbReference type="ARBA" id="ARBA00022598"/>
    </source>
</evidence>
<evidence type="ECO:0000256" key="9">
    <source>
        <dbReference type="ARBA" id="ARBA00022917"/>
    </source>
</evidence>
<dbReference type="Gene3D" id="3.30.980.10">
    <property type="entry name" value="Threonyl-trna Synthetase, Chain A, domain 2"/>
    <property type="match status" value="1"/>
</dbReference>
<dbReference type="GO" id="GO:0006419">
    <property type="term" value="P:alanyl-tRNA aminoacylation"/>
    <property type="evidence" value="ECO:0007669"/>
    <property type="project" value="UniProtKB-UniRule"/>
</dbReference>
<dbReference type="GO" id="GO:0016740">
    <property type="term" value="F:transferase activity"/>
    <property type="evidence" value="ECO:0007669"/>
    <property type="project" value="UniProtKB-ARBA"/>
</dbReference>
<evidence type="ECO:0000256" key="11">
    <source>
        <dbReference type="ARBA" id="ARBA00024779"/>
    </source>
</evidence>
<evidence type="ECO:0000259" key="16">
    <source>
        <dbReference type="PROSITE" id="PS50860"/>
    </source>
</evidence>
<dbReference type="GO" id="GO:0004813">
    <property type="term" value="F:alanine-tRNA ligase activity"/>
    <property type="evidence" value="ECO:0007669"/>
    <property type="project" value="UniProtKB-UniRule"/>
</dbReference>
<dbReference type="SUPFAM" id="SSF55186">
    <property type="entry name" value="ThrRS/AlaRS common domain"/>
    <property type="match status" value="1"/>
</dbReference>
<dbReference type="InterPro" id="IPR012947">
    <property type="entry name" value="tRNA_SAD"/>
</dbReference>
<comment type="domain">
    <text evidence="13">Consists of three domains; the N-terminal catalytic domain, the editing domain and the C-terminal C-Ala domain. The editing domain removes incorrectly charged amino acids, while the C-Ala domain, along with tRNA(Ala), serves as a bridge to cooperatively bring together the editing and aminoacylation centers thus stimulating deacylation of misacylated tRNAs.</text>
</comment>
<comment type="subcellular location">
    <subcellularLocation>
        <location evidence="13">Cytoplasm</location>
    </subcellularLocation>
</comment>
<evidence type="ECO:0000256" key="12">
    <source>
        <dbReference type="ARBA" id="ARBA00048300"/>
    </source>
</evidence>
<dbReference type="InterPro" id="IPR018163">
    <property type="entry name" value="Thr/Ala-tRNA-synth_IIc_edit"/>
</dbReference>
<dbReference type="Gene3D" id="3.10.310.40">
    <property type="match status" value="1"/>
</dbReference>
<evidence type="ECO:0000256" key="5">
    <source>
        <dbReference type="ARBA" id="ARBA00022741"/>
    </source>
</evidence>
<dbReference type="InterPro" id="IPR002318">
    <property type="entry name" value="Ala-tRNA-lgiase_IIc"/>
</dbReference>
<evidence type="ECO:0000256" key="10">
    <source>
        <dbReference type="ARBA" id="ARBA00023146"/>
    </source>
</evidence>
<dbReference type="InterPro" id="IPR009000">
    <property type="entry name" value="Transl_B-barrel_sf"/>
</dbReference>
<keyword evidence="5 13" id="KW-0547">Nucleotide-binding</keyword>
<dbReference type="Pfam" id="PF07973">
    <property type="entry name" value="tRNA_SAD"/>
    <property type="match status" value="1"/>
</dbReference>
<dbReference type="SMART" id="SM00863">
    <property type="entry name" value="tRNA_SAD"/>
    <property type="match status" value="1"/>
</dbReference>
<dbReference type="Gene3D" id="3.30.54.20">
    <property type="match status" value="1"/>
</dbReference>
<comment type="catalytic activity">
    <reaction evidence="12 13">
        <text>tRNA(Ala) + L-alanine + ATP = L-alanyl-tRNA(Ala) + AMP + diphosphate</text>
        <dbReference type="Rhea" id="RHEA:12540"/>
        <dbReference type="Rhea" id="RHEA-COMP:9657"/>
        <dbReference type="Rhea" id="RHEA-COMP:9923"/>
        <dbReference type="ChEBI" id="CHEBI:30616"/>
        <dbReference type="ChEBI" id="CHEBI:33019"/>
        <dbReference type="ChEBI" id="CHEBI:57972"/>
        <dbReference type="ChEBI" id="CHEBI:78442"/>
        <dbReference type="ChEBI" id="CHEBI:78497"/>
        <dbReference type="ChEBI" id="CHEBI:456215"/>
        <dbReference type="EC" id="6.1.1.7"/>
    </reaction>
</comment>
<dbReference type="AlphaFoldDB" id="A0A212LRV3"/>
<dbReference type="Gene3D" id="2.40.30.130">
    <property type="match status" value="1"/>
</dbReference>
<dbReference type="EMBL" id="FMJE01000003">
    <property type="protein sequence ID" value="SCM80160.1"/>
    <property type="molecule type" value="Genomic_DNA"/>
</dbReference>
<proteinExistence type="inferred from homology"/>
<sequence length="883" mass="97216">MLKFSTLELIDLKQLTGNELRKLFLDFFASKDHLIQSSYSLIPENDPSLLLIGAGMAPFKPFFTGKMKPPHTRISTSQKCVRTGDIENVGRTARHHTFFEMLGNFSFGDYFKKEAIAWAWEFLTEKLELPQDKLWITIHTGDDEAFDIWHNDIKIPADRIIRLEENFWEIGPGPCGPCSEIHIDLGEERGCSKPGCAVGCDCDRYLEIWNLVFTQFDRDENGNYTPLAKKNIDTGAGLERIASVLQHKRSNFETDLLYPIIEYAANVAGVTYGQSAKNDVSLKVIADHGRSMTVMIADGVLPSNEGRGYVLRRILRRAVRHARLLGIEKPFLTDIVDVVSHIFAEAYPDISDKKAYLKKVIQLEEERFHTTLTQGIELLNKHIQELTQAGKTTLDGTTAFKLYDTFGFPWELTEEILSEHNMTLDKQGFNQAMNEQRERARAARQDSEEQVVIPDLSAVVTEELSYKPDAETAKVVLLFKAGKIVEEAFDGDEIAVILDVTPFYAEGGGQVGDTGLITGSLGKIEVNNTRKLPDGTIYHIGQVSEGSIKTGETADLTVDFARRRHIARNHTATHLLHAALKQVLGGHVNQAGSSVDDSRLRFDFTHFAPVTAEQLAEVEEIVNDVILNNTSVGIIETTQDVAKEMGAMALFGEKYGEQVRVVMVDSFSKELCGGTHVDVTAEIGLFKIISEAGIGAGMRRIEAVTGYGAHEYLKAQTGLIKEASALLKTRPEEMVTRIEGLNGRVRDLEKEVSALQTKLAKNEVQDLLAAIKDINGVQVVIGQVVAADMENLRATGDMVRDRLQSGVVVLGAVNGDKVNFIAMATADCVKKGIHAGNIIKETAKAAGGGGGGRPDMAQAGGKQPEKIGEALQIAEQIIKTQIK</sequence>
<dbReference type="GO" id="GO:0140096">
    <property type="term" value="F:catalytic activity, acting on a protein"/>
    <property type="evidence" value="ECO:0007669"/>
    <property type="project" value="UniProtKB-ARBA"/>
</dbReference>
<dbReference type="PRINTS" id="PR00980">
    <property type="entry name" value="TRNASYNTHALA"/>
</dbReference>
<dbReference type="GO" id="GO:0005829">
    <property type="term" value="C:cytosol"/>
    <property type="evidence" value="ECO:0007669"/>
    <property type="project" value="TreeGrafter"/>
</dbReference>
<keyword evidence="13" id="KW-0963">Cytoplasm</keyword>
<evidence type="ECO:0000256" key="4">
    <source>
        <dbReference type="ARBA" id="ARBA00022723"/>
    </source>
</evidence>
<dbReference type="InterPro" id="IPR045864">
    <property type="entry name" value="aa-tRNA-synth_II/BPL/LPL"/>
</dbReference>
<feature type="binding site" evidence="13">
    <location>
        <position position="672"/>
    </location>
    <ligand>
        <name>Zn(2+)</name>
        <dbReference type="ChEBI" id="CHEBI:29105"/>
    </ligand>
</feature>
<feature type="domain" description="Alanyl-transfer RNA synthetases family profile" evidence="16">
    <location>
        <begin position="15"/>
        <end position="715"/>
    </location>
</feature>
<evidence type="ECO:0000256" key="8">
    <source>
        <dbReference type="ARBA" id="ARBA00022884"/>
    </source>
</evidence>
<feature type="binding site" evidence="13">
    <location>
        <position position="676"/>
    </location>
    <ligand>
        <name>Zn(2+)</name>
        <dbReference type="ChEBI" id="CHEBI:29105"/>
    </ligand>
</feature>
<evidence type="ECO:0000256" key="6">
    <source>
        <dbReference type="ARBA" id="ARBA00022833"/>
    </source>
</evidence>
<evidence type="ECO:0000256" key="2">
    <source>
        <dbReference type="ARBA" id="ARBA00022555"/>
    </source>
</evidence>
<dbReference type="EC" id="6.1.1.7" evidence="13"/>
<evidence type="ECO:0000313" key="17">
    <source>
        <dbReference type="EMBL" id="SCM80160.1"/>
    </source>
</evidence>
<evidence type="ECO:0000256" key="14">
    <source>
        <dbReference type="SAM" id="Coils"/>
    </source>
</evidence>
<dbReference type="GO" id="GO:0008270">
    <property type="term" value="F:zinc ion binding"/>
    <property type="evidence" value="ECO:0007669"/>
    <property type="project" value="UniProtKB-UniRule"/>
</dbReference>
<feature type="binding site" evidence="13">
    <location>
        <position position="570"/>
    </location>
    <ligand>
        <name>Zn(2+)</name>
        <dbReference type="ChEBI" id="CHEBI:29105"/>
    </ligand>
</feature>
<dbReference type="InterPro" id="IPR023033">
    <property type="entry name" value="Ala_tRNA_ligase_euk/bac"/>
</dbReference>
<dbReference type="CDD" id="cd00673">
    <property type="entry name" value="AlaRS_core"/>
    <property type="match status" value="1"/>
</dbReference>
<keyword evidence="6 13" id="KW-0862">Zinc</keyword>
<name>A0A212LRV3_9FIRM</name>
<evidence type="ECO:0000256" key="1">
    <source>
        <dbReference type="ARBA" id="ARBA00008226"/>
    </source>
</evidence>
<dbReference type="Gene3D" id="3.30.930.10">
    <property type="entry name" value="Bira Bifunctional Protein, Domain 2"/>
    <property type="match status" value="1"/>
</dbReference>
<dbReference type="InterPro" id="IPR018162">
    <property type="entry name" value="Ala-tRNA-ligase_IIc_anticod-bd"/>
</dbReference>
<dbReference type="FunFam" id="3.30.54.20:FF:000001">
    <property type="entry name" value="Alanine--tRNA ligase"/>
    <property type="match status" value="1"/>
</dbReference>
<feature type="region of interest" description="Disordered" evidence="15">
    <location>
        <begin position="844"/>
        <end position="863"/>
    </location>
</feature>
<dbReference type="Pfam" id="PF02272">
    <property type="entry name" value="DHHA1"/>
    <property type="match status" value="1"/>
</dbReference>
<gene>
    <name evidence="13 17" type="primary">alaS</name>
    <name evidence="17" type="ORF">KL86SPO_30338</name>
</gene>
<dbReference type="InterPro" id="IPR018165">
    <property type="entry name" value="Ala-tRNA-synth_IIc_core"/>
</dbReference>
<dbReference type="FunFam" id="3.10.310.40:FF:000001">
    <property type="entry name" value="Alanine--tRNA ligase"/>
    <property type="match status" value="1"/>
</dbReference>
<dbReference type="SUPFAM" id="SSF50447">
    <property type="entry name" value="Translation proteins"/>
    <property type="match status" value="1"/>
</dbReference>
<dbReference type="InterPro" id="IPR050058">
    <property type="entry name" value="Ala-tRNA_ligase"/>
</dbReference>